<evidence type="ECO:0000256" key="5">
    <source>
        <dbReference type="ARBA" id="ARBA00023242"/>
    </source>
</evidence>
<accession>A0A433DMN1</accession>
<dbReference type="InterPro" id="IPR024639">
    <property type="entry name" value="DNA_pol_e_bsu_N"/>
</dbReference>
<keyword evidence="4 6" id="KW-0238">DNA-binding</keyword>
<dbReference type="Proteomes" id="UP000268093">
    <property type="component" value="Unassembled WGS sequence"/>
</dbReference>
<dbReference type="Gene3D" id="3.60.21.50">
    <property type="match status" value="1"/>
</dbReference>
<dbReference type="InterPro" id="IPR007185">
    <property type="entry name" value="DNA_pol_a/d/e_bsu"/>
</dbReference>
<dbReference type="Pfam" id="PF04042">
    <property type="entry name" value="DNA_pol_E_B"/>
    <property type="match status" value="1"/>
</dbReference>
<proteinExistence type="inferred from homology"/>
<gene>
    <name evidence="9" type="ORF">BC936DRAFT_144286</name>
</gene>
<evidence type="ECO:0000259" key="8">
    <source>
        <dbReference type="Pfam" id="PF12213"/>
    </source>
</evidence>
<sequence length="579" mass="65697">MAPPTIKQIIYRTFTRNHSLTLKVDAVRYLEDLVEEGETPPDQVEGVLEKIVTAYRKQDVDAAVIVDRATLEKAVNSLSVIHAPIDTPFARNLENGDTDAMEEDVDAVTAEQQLDVTRHFHVIDAFSMPKWRYTYDQKSFVRVTEDPKLLASAAAKGDVHRARFDMLRQRILRNENFCPPAFQTTDRDSYLKITAIKALLGREGEQFLLFGMLTQLQEGKVHLEDTDGNIELDLSACKTGTGLYTDNCFVLAEGTYTDGDVFRVDEMGLPPPERRSVTSSAFGHLDFLGTPGPIVDETILEQEEKANSDIAFVIISDVWLDQPKTMSSLRTIFEGYADALVPLAFFLIGNFVSKPFLYSGTDSIKYKGQYEQIGKLRGVCHLEKMVRYSFNALADLILEFPTLATYSYFVFVPGSHDPWSGNTLPRPPIPDFFTGKLRNKVKKVCFTSNPCRVKYCTQEIVIFRDDILGKLRRNTLIPPNLEDEEEDITKHLIRTILDEGHLCPLPMHIRPIFWAYDHALRLYPMPHVLVLADRCENYGVTYEGSHCINPGSFPNSDFTWSIYYPATRRSERCALPPPR</sequence>
<dbReference type="EMBL" id="RBNI01000318">
    <property type="protein sequence ID" value="RUP51946.1"/>
    <property type="molecule type" value="Genomic_DNA"/>
</dbReference>
<comment type="function">
    <text evidence="6">Participates in DNA repair and in chromosomal DNA replication.</text>
</comment>
<dbReference type="InterPro" id="IPR016266">
    <property type="entry name" value="POLE2"/>
</dbReference>
<dbReference type="Pfam" id="PF12213">
    <property type="entry name" value="Dpoe2NT"/>
    <property type="match status" value="1"/>
</dbReference>
<dbReference type="Gene3D" id="1.10.8.60">
    <property type="match status" value="1"/>
</dbReference>
<evidence type="ECO:0000313" key="10">
    <source>
        <dbReference type="Proteomes" id="UP000268093"/>
    </source>
</evidence>
<evidence type="ECO:0000256" key="3">
    <source>
        <dbReference type="ARBA" id="ARBA00022705"/>
    </source>
</evidence>
<dbReference type="GO" id="GO:0003677">
    <property type="term" value="F:DNA binding"/>
    <property type="evidence" value="ECO:0007669"/>
    <property type="project" value="UniProtKB-UniRule"/>
</dbReference>
<dbReference type="OrthoDB" id="10254730at2759"/>
<comment type="caution">
    <text evidence="9">The sequence shown here is derived from an EMBL/GenBank/DDBJ whole genome shotgun (WGS) entry which is preliminary data.</text>
</comment>
<comment type="subcellular location">
    <subcellularLocation>
        <location evidence="1 6">Nucleus</location>
    </subcellularLocation>
</comment>
<keyword evidence="5 6" id="KW-0539">Nucleus</keyword>
<dbReference type="GO" id="GO:0006261">
    <property type="term" value="P:DNA-templated DNA replication"/>
    <property type="evidence" value="ECO:0007669"/>
    <property type="project" value="InterPro"/>
</dbReference>
<organism evidence="9 10">
    <name type="scientific">Jimgerdemannia flammicorona</name>
    <dbReference type="NCBI Taxonomy" id="994334"/>
    <lineage>
        <taxon>Eukaryota</taxon>
        <taxon>Fungi</taxon>
        <taxon>Fungi incertae sedis</taxon>
        <taxon>Mucoromycota</taxon>
        <taxon>Mucoromycotina</taxon>
        <taxon>Endogonomycetes</taxon>
        <taxon>Endogonales</taxon>
        <taxon>Endogonaceae</taxon>
        <taxon>Jimgerdemannia</taxon>
    </lineage>
</organism>
<reference evidence="9 10" key="1">
    <citation type="journal article" date="2018" name="New Phytol.">
        <title>Phylogenomics of Endogonaceae and evolution of mycorrhizas within Mucoromycota.</title>
        <authorList>
            <person name="Chang Y."/>
            <person name="Desiro A."/>
            <person name="Na H."/>
            <person name="Sandor L."/>
            <person name="Lipzen A."/>
            <person name="Clum A."/>
            <person name="Barry K."/>
            <person name="Grigoriev I.V."/>
            <person name="Martin F.M."/>
            <person name="Stajich J.E."/>
            <person name="Smith M.E."/>
            <person name="Bonito G."/>
            <person name="Spatafora J.W."/>
        </authorList>
    </citation>
    <scope>NUCLEOTIDE SEQUENCE [LARGE SCALE GENOMIC DNA]</scope>
    <source>
        <strain evidence="9 10">GMNB39</strain>
    </source>
</reference>
<evidence type="ECO:0000256" key="4">
    <source>
        <dbReference type="ARBA" id="ARBA00023125"/>
    </source>
</evidence>
<dbReference type="PANTHER" id="PTHR12708:SF0">
    <property type="entry name" value="DNA POLYMERASE EPSILON SUBUNIT 2"/>
    <property type="match status" value="1"/>
</dbReference>
<dbReference type="PIRSF" id="PIRSF000799">
    <property type="entry name" value="DNA_pol_eps_2"/>
    <property type="match status" value="1"/>
</dbReference>
<evidence type="ECO:0000256" key="2">
    <source>
        <dbReference type="ARBA" id="ARBA00009560"/>
    </source>
</evidence>
<keyword evidence="10" id="KW-1185">Reference proteome</keyword>
<evidence type="ECO:0000256" key="6">
    <source>
        <dbReference type="PIRNR" id="PIRNR000799"/>
    </source>
</evidence>
<evidence type="ECO:0000256" key="1">
    <source>
        <dbReference type="ARBA" id="ARBA00004123"/>
    </source>
</evidence>
<evidence type="ECO:0000313" key="9">
    <source>
        <dbReference type="EMBL" id="RUP51946.1"/>
    </source>
</evidence>
<dbReference type="GO" id="GO:0008622">
    <property type="term" value="C:epsilon DNA polymerase complex"/>
    <property type="evidence" value="ECO:0007669"/>
    <property type="project" value="UniProtKB-UniRule"/>
</dbReference>
<feature type="domain" description="DNA polymerase epsilon subunit B N-terminal" evidence="8">
    <location>
        <begin position="6"/>
        <end position="77"/>
    </location>
</feature>
<keyword evidence="3 6" id="KW-0235">DNA replication</keyword>
<dbReference type="GO" id="GO:0042276">
    <property type="term" value="P:error-prone translesion synthesis"/>
    <property type="evidence" value="ECO:0007669"/>
    <property type="project" value="TreeGrafter"/>
</dbReference>
<dbReference type="PANTHER" id="PTHR12708">
    <property type="entry name" value="DNA POLYMERASE EPSILON SUBUNIT B"/>
    <property type="match status" value="1"/>
</dbReference>
<name>A0A433DMN1_9FUNG</name>
<evidence type="ECO:0000259" key="7">
    <source>
        <dbReference type="Pfam" id="PF04042"/>
    </source>
</evidence>
<protein>
    <recommendedName>
        <fullName evidence="6">DNA polymerase epsilon subunit</fullName>
    </recommendedName>
    <alternativeName>
        <fullName evidence="6">DNA polymerase II subunit 2</fullName>
    </alternativeName>
</protein>
<comment type="similarity">
    <text evidence="2 6">Belongs to the DNA polymerase epsilon subunit B family.</text>
</comment>
<dbReference type="AlphaFoldDB" id="A0A433DMN1"/>
<feature type="domain" description="DNA polymerase alpha/delta/epsilon subunit B" evidence="7">
    <location>
        <begin position="312"/>
        <end position="538"/>
    </location>
</feature>